<keyword evidence="2" id="KW-0064">Aspartyl protease</keyword>
<proteinExistence type="predicted"/>
<keyword evidence="3" id="KW-0378">Hydrolase</keyword>
<dbReference type="Gene3D" id="2.40.70.10">
    <property type="entry name" value="Acid Proteases"/>
    <property type="match status" value="1"/>
</dbReference>
<dbReference type="Proteomes" id="UP000796761">
    <property type="component" value="Unassembled WGS sequence"/>
</dbReference>
<name>A0A8K1D782_9PASS</name>
<evidence type="ECO:0000256" key="1">
    <source>
        <dbReference type="ARBA" id="ARBA00022670"/>
    </source>
</evidence>
<dbReference type="InterPro" id="IPR018061">
    <property type="entry name" value="Retropepsins"/>
</dbReference>
<dbReference type="PANTHER" id="PTHR19422">
    <property type="entry name" value="GAG RETROVIRAL POLYPROTEIN"/>
    <property type="match status" value="1"/>
</dbReference>
<evidence type="ECO:0000313" key="6">
    <source>
        <dbReference type="Proteomes" id="UP000796761"/>
    </source>
</evidence>
<protein>
    <recommendedName>
        <fullName evidence="4">Peptidase A2 domain-containing protein</fullName>
    </recommendedName>
</protein>
<reference evidence="5" key="1">
    <citation type="submission" date="2019-04" db="EMBL/GenBank/DDBJ databases">
        <title>Genome assembly of Zosterops borbonicus 15179.</title>
        <authorList>
            <person name="Leroy T."/>
            <person name="Anselmetti Y."/>
            <person name="Tilak M.-K."/>
            <person name="Nabholz B."/>
        </authorList>
    </citation>
    <scope>NUCLEOTIDE SEQUENCE</scope>
    <source>
        <strain evidence="5">HGM_15179</strain>
        <tissue evidence="5">Muscle</tissue>
    </source>
</reference>
<evidence type="ECO:0000259" key="4">
    <source>
        <dbReference type="PROSITE" id="PS50175"/>
    </source>
</evidence>
<gene>
    <name evidence="5" type="ORF">HGM15179_020622</name>
</gene>
<dbReference type="GO" id="GO:0004190">
    <property type="term" value="F:aspartic-type endopeptidase activity"/>
    <property type="evidence" value="ECO:0007669"/>
    <property type="project" value="UniProtKB-KW"/>
</dbReference>
<dbReference type="OrthoDB" id="9217944at2759"/>
<accession>A0A8K1D782</accession>
<dbReference type="GO" id="GO:0006508">
    <property type="term" value="P:proteolysis"/>
    <property type="evidence" value="ECO:0007669"/>
    <property type="project" value="UniProtKB-KW"/>
</dbReference>
<dbReference type="InterPro" id="IPR001995">
    <property type="entry name" value="Peptidase_A2_cat"/>
</dbReference>
<sequence length="172" mass="19264">MVAALTASHVSMRRIRHIAFDSLVIQPAPSVAVKVESPLKRNKRAERREVPLKSFNPPVRWIKCITNEEPEQTCSLTHLGKTVHITGKLDTGADVTVISYEFWPSNWNLVPPEYVVTGIGGSIVCMQSESMITVTGPEGKTAKIRPLVVKKRITVWGRDVMSQWRTKMEVDS</sequence>
<keyword evidence="6" id="KW-1185">Reference proteome</keyword>
<dbReference type="PROSITE" id="PS50175">
    <property type="entry name" value="ASP_PROT_RETROV"/>
    <property type="match status" value="1"/>
</dbReference>
<dbReference type="Pfam" id="PF00077">
    <property type="entry name" value="RVP"/>
    <property type="match status" value="1"/>
</dbReference>
<dbReference type="SUPFAM" id="SSF50630">
    <property type="entry name" value="Acid proteases"/>
    <property type="match status" value="1"/>
</dbReference>
<comment type="caution">
    <text evidence="5">The sequence shown here is derived from an EMBL/GenBank/DDBJ whole genome shotgun (WGS) entry which is preliminary data.</text>
</comment>
<evidence type="ECO:0000256" key="2">
    <source>
        <dbReference type="ARBA" id="ARBA00022750"/>
    </source>
</evidence>
<dbReference type="AlphaFoldDB" id="A0A8K1D782"/>
<keyword evidence="1" id="KW-0645">Protease</keyword>
<dbReference type="PANTHER" id="PTHR19422:SF123">
    <property type="entry name" value="RT1 CLASS I, LOCUS CE15"/>
    <property type="match status" value="1"/>
</dbReference>
<evidence type="ECO:0000256" key="3">
    <source>
        <dbReference type="ARBA" id="ARBA00022801"/>
    </source>
</evidence>
<evidence type="ECO:0000313" key="5">
    <source>
        <dbReference type="EMBL" id="TRZ06485.1"/>
    </source>
</evidence>
<dbReference type="InterPro" id="IPR051592">
    <property type="entry name" value="HERV-K_Pro_peptidase_A2"/>
</dbReference>
<feature type="domain" description="Peptidase A2" evidence="4">
    <location>
        <begin position="85"/>
        <end position="160"/>
    </location>
</feature>
<organism evidence="5 6">
    <name type="scientific">Zosterops borbonicus</name>
    <dbReference type="NCBI Taxonomy" id="364589"/>
    <lineage>
        <taxon>Eukaryota</taxon>
        <taxon>Metazoa</taxon>
        <taxon>Chordata</taxon>
        <taxon>Craniata</taxon>
        <taxon>Vertebrata</taxon>
        <taxon>Euteleostomi</taxon>
        <taxon>Archelosauria</taxon>
        <taxon>Archosauria</taxon>
        <taxon>Dinosauria</taxon>
        <taxon>Saurischia</taxon>
        <taxon>Theropoda</taxon>
        <taxon>Coelurosauria</taxon>
        <taxon>Aves</taxon>
        <taxon>Neognathae</taxon>
        <taxon>Neoaves</taxon>
        <taxon>Telluraves</taxon>
        <taxon>Australaves</taxon>
        <taxon>Passeriformes</taxon>
        <taxon>Sylvioidea</taxon>
        <taxon>Zosteropidae</taxon>
        <taxon>Zosterops</taxon>
    </lineage>
</organism>
<dbReference type="InterPro" id="IPR021109">
    <property type="entry name" value="Peptidase_aspartic_dom_sf"/>
</dbReference>
<dbReference type="EMBL" id="SWJQ01002464">
    <property type="protein sequence ID" value="TRZ06485.1"/>
    <property type="molecule type" value="Genomic_DNA"/>
</dbReference>